<dbReference type="PROSITE" id="PS50262">
    <property type="entry name" value="G_PROTEIN_RECEP_F1_2"/>
    <property type="match status" value="1"/>
</dbReference>
<dbReference type="SUPFAM" id="SSF81321">
    <property type="entry name" value="Family A G protein-coupled receptor-like"/>
    <property type="match status" value="1"/>
</dbReference>
<evidence type="ECO:0000259" key="6">
    <source>
        <dbReference type="PROSITE" id="PS50262"/>
    </source>
</evidence>
<dbReference type="InterPro" id="IPR017452">
    <property type="entry name" value="GPCR_Rhodpsn_7TM"/>
</dbReference>
<feature type="transmembrane region" description="Helical" evidence="5">
    <location>
        <begin position="85"/>
        <end position="110"/>
    </location>
</feature>
<comment type="subcellular location">
    <subcellularLocation>
        <location evidence="1">Membrane</location>
    </subcellularLocation>
</comment>
<keyword evidence="3 5" id="KW-1133">Transmembrane helix</keyword>
<dbReference type="PANTHER" id="PTHR23017">
    <property type="entry name" value="SERPENTINE RECEPTOR, CLASS X"/>
    <property type="match status" value="1"/>
</dbReference>
<evidence type="ECO:0000313" key="8">
    <source>
        <dbReference type="WBParaSite" id="EEL_0000272301-mRNA-1"/>
    </source>
</evidence>
<evidence type="ECO:0000256" key="1">
    <source>
        <dbReference type="ARBA" id="ARBA00004370"/>
    </source>
</evidence>
<keyword evidence="2 5" id="KW-0812">Transmembrane</keyword>
<evidence type="ECO:0000256" key="3">
    <source>
        <dbReference type="ARBA" id="ARBA00022989"/>
    </source>
</evidence>
<feature type="transmembrane region" description="Helical" evidence="5">
    <location>
        <begin position="131"/>
        <end position="151"/>
    </location>
</feature>
<organism evidence="7 8">
    <name type="scientific">Elaeophora elaphi</name>
    <dbReference type="NCBI Taxonomy" id="1147741"/>
    <lineage>
        <taxon>Eukaryota</taxon>
        <taxon>Metazoa</taxon>
        <taxon>Ecdysozoa</taxon>
        <taxon>Nematoda</taxon>
        <taxon>Chromadorea</taxon>
        <taxon>Rhabditida</taxon>
        <taxon>Spirurina</taxon>
        <taxon>Spiruromorpha</taxon>
        <taxon>Filarioidea</taxon>
        <taxon>Onchocercidae</taxon>
        <taxon>Elaeophora</taxon>
    </lineage>
</organism>
<reference evidence="8" key="1">
    <citation type="submission" date="2017-02" db="UniProtKB">
        <authorList>
            <consortium name="WormBaseParasite"/>
        </authorList>
    </citation>
    <scope>IDENTIFICATION</scope>
</reference>
<dbReference type="InterPro" id="IPR019430">
    <property type="entry name" value="7TM_GPCR_serpentine_rcpt_Srx"/>
</dbReference>
<feature type="transmembrane region" description="Helical" evidence="5">
    <location>
        <begin position="209"/>
        <end position="228"/>
    </location>
</feature>
<keyword evidence="7" id="KW-1185">Reference proteome</keyword>
<evidence type="ECO:0000256" key="2">
    <source>
        <dbReference type="ARBA" id="ARBA00022692"/>
    </source>
</evidence>
<dbReference type="STRING" id="1147741.A0A0R3RML3"/>
<dbReference type="AlphaFoldDB" id="A0A0R3RML3"/>
<dbReference type="Proteomes" id="UP000050640">
    <property type="component" value="Unplaced"/>
</dbReference>
<dbReference type="Pfam" id="PF10328">
    <property type="entry name" value="7TM_GPCR_Srx"/>
    <property type="match status" value="2"/>
</dbReference>
<evidence type="ECO:0000313" key="7">
    <source>
        <dbReference type="Proteomes" id="UP000050640"/>
    </source>
</evidence>
<evidence type="ECO:0000256" key="4">
    <source>
        <dbReference type="ARBA" id="ARBA00023136"/>
    </source>
</evidence>
<feature type="transmembrane region" description="Helical" evidence="5">
    <location>
        <begin position="12"/>
        <end position="31"/>
    </location>
</feature>
<protein>
    <submittedName>
        <fullName evidence="8">G_PROTEIN_RECEP_F1_2 domain-containing protein</fullName>
    </submittedName>
</protein>
<name>A0A0R3RML3_9BILA</name>
<dbReference type="WBParaSite" id="EEL_0000272301-mRNA-1">
    <property type="protein sequence ID" value="EEL_0000272301-mRNA-1"/>
    <property type="gene ID" value="EEL_0000272301"/>
</dbReference>
<keyword evidence="4 5" id="KW-0472">Membrane</keyword>
<dbReference type="Gene3D" id="1.20.1070.10">
    <property type="entry name" value="Rhodopsin 7-helix transmembrane proteins"/>
    <property type="match status" value="1"/>
</dbReference>
<feature type="domain" description="G-protein coupled receptors family 1 profile" evidence="6">
    <location>
        <begin position="28"/>
        <end position="166"/>
    </location>
</feature>
<sequence>MTFTEPTMLETIFALLCIIVVTLIGFLANGLSLQITITNSQFQNAYGTLRTAVLLCNTQTISVMLIWGAIVLITNSRKLSSSEYFVALIPGCLANVSFYGSILMNLLIALNRYCAFAFPIKYHGFWTVKKARTVGIIVYFLGFLPCFPSIFGKHLVSCSSEVNYLCNVLPKSMRQNKPCTLIFNAELDFRWSYSDTNCGYINSMFDTTLTSSMLIIAGCIDFITLLKIRNYNKVTTLSSKKMNKSMANSTNHKQEMVFFKQASTDTLELLDEVLCNLKFVHFQSCIGGFTMIVSSLVFNIGPHFLTNKWALFAVTTIGWEMAHVSDGDNGAKNASLVQFSPKMISSALSEAIGSQMLTNAQRNGVIHDIL</sequence>
<evidence type="ECO:0000256" key="5">
    <source>
        <dbReference type="SAM" id="Phobius"/>
    </source>
</evidence>
<accession>A0A0R3RML3</accession>
<dbReference type="PANTHER" id="PTHR23017:SF3">
    <property type="entry name" value="G-PROTEIN COUPLED RECEPTORS FAMILY 1 PROFILE DOMAIN-CONTAINING PROTEIN"/>
    <property type="match status" value="1"/>
</dbReference>
<proteinExistence type="predicted"/>
<dbReference type="GO" id="GO:0016020">
    <property type="term" value="C:membrane"/>
    <property type="evidence" value="ECO:0007669"/>
    <property type="project" value="UniProtKB-SubCell"/>
</dbReference>
<feature type="transmembrane region" description="Helical" evidence="5">
    <location>
        <begin position="52"/>
        <end position="73"/>
    </location>
</feature>